<dbReference type="Proteomes" id="UP000290365">
    <property type="component" value="Chromosome"/>
</dbReference>
<dbReference type="EMBL" id="CP035758">
    <property type="protein sequence ID" value="QBD79419.1"/>
    <property type="molecule type" value="Genomic_DNA"/>
</dbReference>
<dbReference type="AlphaFoldDB" id="A0A4P6JUU6"/>
<dbReference type="KEGG" id="kbs:EPA93_26900"/>
<dbReference type="RefSeq" id="WP_129890472.1">
    <property type="nucleotide sequence ID" value="NZ_CP035758.1"/>
</dbReference>
<dbReference type="OrthoDB" id="1821427at2"/>
<evidence type="ECO:0000313" key="1">
    <source>
        <dbReference type="EMBL" id="QBD79419.1"/>
    </source>
</evidence>
<accession>A0A4P6JUU6</accession>
<name>A0A4P6JUU6_KTERU</name>
<organism evidence="1 2">
    <name type="scientific">Ktedonosporobacter rubrisoli</name>
    <dbReference type="NCBI Taxonomy" id="2509675"/>
    <lineage>
        <taxon>Bacteria</taxon>
        <taxon>Bacillati</taxon>
        <taxon>Chloroflexota</taxon>
        <taxon>Ktedonobacteria</taxon>
        <taxon>Ktedonobacterales</taxon>
        <taxon>Ktedonosporobacteraceae</taxon>
        <taxon>Ktedonosporobacter</taxon>
    </lineage>
</organism>
<evidence type="ECO:0000313" key="2">
    <source>
        <dbReference type="Proteomes" id="UP000290365"/>
    </source>
</evidence>
<keyword evidence="2" id="KW-1185">Reference proteome</keyword>
<reference evidence="1 2" key="1">
    <citation type="submission" date="2019-01" db="EMBL/GenBank/DDBJ databases">
        <title>Ktedonosporobacter rubrisoli SCAWS-G2.</title>
        <authorList>
            <person name="Huang Y."/>
            <person name="Yan B."/>
        </authorList>
    </citation>
    <scope>NUCLEOTIDE SEQUENCE [LARGE SCALE GENOMIC DNA]</scope>
    <source>
        <strain evidence="1 2">SCAWS-G2</strain>
    </source>
</reference>
<proteinExistence type="predicted"/>
<protein>
    <submittedName>
        <fullName evidence="1">Uncharacterized protein</fullName>
    </submittedName>
</protein>
<gene>
    <name evidence="1" type="ORF">EPA93_26900</name>
</gene>
<sequence length="135" mass="15756">MSKIFCKCGHMIVDQTDNLPYKASVIADQDEELLYDDFFPFIEGLFEAKEHGLLAEYLEEQFGSGYPNDLKIRSIISDAFPYALHSRRLYECEQCGRLWIQVHPQKDIFTSYLPESSERHVLRSVRKDEADNESQ</sequence>